<dbReference type="InterPro" id="IPR001789">
    <property type="entry name" value="Sig_transdc_resp-reg_receiver"/>
</dbReference>
<keyword evidence="13" id="KW-1185">Reference proteome</keyword>
<keyword evidence="4" id="KW-0808">Transferase</keyword>
<dbReference type="InterPro" id="IPR036641">
    <property type="entry name" value="HPT_dom_sf"/>
</dbReference>
<dbReference type="SMART" id="SM00073">
    <property type="entry name" value="HPT"/>
    <property type="match status" value="1"/>
</dbReference>
<dbReference type="InterPro" id="IPR011006">
    <property type="entry name" value="CheY-like_superfamily"/>
</dbReference>
<evidence type="ECO:0000259" key="9">
    <source>
        <dbReference type="PROSITE" id="PS50109"/>
    </source>
</evidence>
<feature type="domain" description="Histidine kinase" evidence="9">
    <location>
        <begin position="364"/>
        <end position="602"/>
    </location>
</feature>
<dbReference type="RefSeq" id="WP_124969894.1">
    <property type="nucleotide sequence ID" value="NZ_BDQK01000001.1"/>
</dbReference>
<feature type="modified residue" description="4-aspartylphosphate" evidence="8">
    <location>
        <position position="816"/>
    </location>
</feature>
<comment type="catalytic activity">
    <reaction evidence="1">
        <text>ATP + protein L-histidine = ADP + protein N-phospho-L-histidine.</text>
        <dbReference type="EC" id="2.7.13.3"/>
    </reaction>
</comment>
<dbReference type="SUPFAM" id="SSF50341">
    <property type="entry name" value="CheW-like"/>
    <property type="match status" value="1"/>
</dbReference>
<dbReference type="EMBL" id="BDQK01000001">
    <property type="protein sequence ID" value="GBF78829.1"/>
    <property type="molecule type" value="Genomic_DNA"/>
</dbReference>
<dbReference type="Pfam" id="PF01584">
    <property type="entry name" value="CheW"/>
    <property type="match status" value="1"/>
</dbReference>
<dbReference type="EC" id="2.7.13.3" evidence="2"/>
<dbReference type="GO" id="GO:0000160">
    <property type="term" value="P:phosphorelay signal transduction system"/>
    <property type="evidence" value="ECO:0007669"/>
    <property type="project" value="UniProtKB-KW"/>
</dbReference>
<dbReference type="SUPFAM" id="SSF52172">
    <property type="entry name" value="CheY-like"/>
    <property type="match status" value="1"/>
</dbReference>
<gene>
    <name evidence="12" type="ORF">AsFPU1_0219</name>
</gene>
<accession>A0A401IC60</accession>
<evidence type="ECO:0000256" key="4">
    <source>
        <dbReference type="ARBA" id="ARBA00022679"/>
    </source>
</evidence>
<dbReference type="SUPFAM" id="SSF47226">
    <property type="entry name" value="Histidine-containing phosphotransfer domain, HPT domain"/>
    <property type="match status" value="1"/>
</dbReference>
<evidence type="ECO:0000256" key="5">
    <source>
        <dbReference type="ARBA" id="ARBA00022777"/>
    </source>
</evidence>
<evidence type="ECO:0000256" key="2">
    <source>
        <dbReference type="ARBA" id="ARBA00012438"/>
    </source>
</evidence>
<keyword evidence="6" id="KW-0902">Two-component regulatory system</keyword>
<dbReference type="Pfam" id="PF00072">
    <property type="entry name" value="Response_reg"/>
    <property type="match status" value="1"/>
</dbReference>
<dbReference type="Gene3D" id="2.30.30.40">
    <property type="entry name" value="SH3 Domains"/>
    <property type="match status" value="1"/>
</dbReference>
<dbReference type="SMART" id="SM00448">
    <property type="entry name" value="REC"/>
    <property type="match status" value="1"/>
</dbReference>
<dbReference type="Pfam" id="PF01627">
    <property type="entry name" value="Hpt"/>
    <property type="match status" value="1"/>
</dbReference>
<proteinExistence type="predicted"/>
<feature type="domain" description="HPt" evidence="11">
    <location>
        <begin position="3"/>
        <end position="106"/>
    </location>
</feature>
<dbReference type="SMART" id="SM00387">
    <property type="entry name" value="HATPase_c"/>
    <property type="match status" value="1"/>
</dbReference>
<evidence type="ECO:0000259" key="11">
    <source>
        <dbReference type="PROSITE" id="PS50894"/>
    </source>
</evidence>
<dbReference type="Proteomes" id="UP000287247">
    <property type="component" value="Unassembled WGS sequence"/>
</dbReference>
<evidence type="ECO:0000256" key="6">
    <source>
        <dbReference type="ARBA" id="ARBA00023012"/>
    </source>
</evidence>
<dbReference type="InterPro" id="IPR008207">
    <property type="entry name" value="Sig_transdc_His_kin_Hpt_dom"/>
</dbReference>
<dbReference type="CDD" id="cd00088">
    <property type="entry name" value="HPT"/>
    <property type="match status" value="1"/>
</dbReference>
<dbReference type="PROSITE" id="PS50894">
    <property type="entry name" value="HPT"/>
    <property type="match status" value="1"/>
</dbReference>
<dbReference type="FunFam" id="3.30.565.10:FF:000016">
    <property type="entry name" value="Chemotaxis protein CheA, putative"/>
    <property type="match status" value="1"/>
</dbReference>
<dbReference type="InterPro" id="IPR002545">
    <property type="entry name" value="CheW-lke_dom"/>
</dbReference>
<keyword evidence="3 8" id="KW-0597">Phosphoprotein</keyword>
<dbReference type="PANTHER" id="PTHR43395">
    <property type="entry name" value="SENSOR HISTIDINE KINASE CHEA"/>
    <property type="match status" value="1"/>
</dbReference>
<evidence type="ECO:0000256" key="8">
    <source>
        <dbReference type="PROSITE-ProRule" id="PRU00169"/>
    </source>
</evidence>
<organism evidence="12 13">
    <name type="scientific">Aphanothece sacrum FPU1</name>
    <dbReference type="NCBI Taxonomy" id="1920663"/>
    <lineage>
        <taxon>Bacteria</taxon>
        <taxon>Bacillati</taxon>
        <taxon>Cyanobacteriota</taxon>
        <taxon>Cyanophyceae</taxon>
        <taxon>Oscillatoriophycideae</taxon>
        <taxon>Chroococcales</taxon>
        <taxon>Aphanothecaceae</taxon>
        <taxon>Aphanothece</taxon>
    </lineage>
</organism>
<dbReference type="GO" id="GO:0006935">
    <property type="term" value="P:chemotaxis"/>
    <property type="evidence" value="ECO:0007669"/>
    <property type="project" value="InterPro"/>
</dbReference>
<dbReference type="InterPro" id="IPR003594">
    <property type="entry name" value="HATPase_dom"/>
</dbReference>
<evidence type="ECO:0000313" key="13">
    <source>
        <dbReference type="Proteomes" id="UP000287247"/>
    </source>
</evidence>
<dbReference type="Gene3D" id="1.20.120.160">
    <property type="entry name" value="HPT domain"/>
    <property type="match status" value="1"/>
</dbReference>
<dbReference type="InterPro" id="IPR005467">
    <property type="entry name" value="His_kinase_dom"/>
</dbReference>
<feature type="modified residue" description="Phosphohistidine" evidence="7">
    <location>
        <position position="49"/>
    </location>
</feature>
<dbReference type="AlphaFoldDB" id="A0A401IC60"/>
<dbReference type="PRINTS" id="PR00344">
    <property type="entry name" value="BCTRLSENSOR"/>
</dbReference>
<feature type="domain" description="Response regulatory" evidence="10">
    <location>
        <begin position="766"/>
        <end position="882"/>
    </location>
</feature>
<dbReference type="InterPro" id="IPR004358">
    <property type="entry name" value="Sig_transdc_His_kin-like_C"/>
</dbReference>
<dbReference type="PROSITE" id="PS50110">
    <property type="entry name" value="RESPONSE_REGULATORY"/>
    <property type="match status" value="1"/>
</dbReference>
<keyword evidence="5" id="KW-0418">Kinase</keyword>
<dbReference type="PANTHER" id="PTHR43395:SF1">
    <property type="entry name" value="CHEMOTAXIS PROTEIN CHEA"/>
    <property type="match status" value="1"/>
</dbReference>
<evidence type="ECO:0000256" key="7">
    <source>
        <dbReference type="PROSITE-ProRule" id="PRU00110"/>
    </source>
</evidence>
<dbReference type="InterPro" id="IPR051315">
    <property type="entry name" value="Bact_Chemotaxis_CheA"/>
</dbReference>
<dbReference type="InterPro" id="IPR036890">
    <property type="entry name" value="HATPase_C_sf"/>
</dbReference>
<protein>
    <recommendedName>
        <fullName evidence="2">histidine kinase</fullName>
        <ecNumber evidence="2">2.7.13.3</ecNumber>
    </recommendedName>
</protein>
<dbReference type="Pfam" id="PF02518">
    <property type="entry name" value="HATPase_c"/>
    <property type="match status" value="1"/>
</dbReference>
<dbReference type="GO" id="GO:0004673">
    <property type="term" value="F:protein histidine kinase activity"/>
    <property type="evidence" value="ECO:0007669"/>
    <property type="project" value="UniProtKB-EC"/>
</dbReference>
<dbReference type="SUPFAM" id="SSF55874">
    <property type="entry name" value="ATPase domain of HSP90 chaperone/DNA topoisomerase II/histidine kinase"/>
    <property type="match status" value="1"/>
</dbReference>
<name>A0A401IC60_APHSA</name>
<dbReference type="OrthoDB" id="291966at2"/>
<reference evidence="13" key="1">
    <citation type="submission" date="2017-05" db="EMBL/GenBank/DDBJ databases">
        <title>Physiological properties and genetic analysis related to exopolysaccharide production of fresh-water unicellular cyanobacterium Aphanothece sacrum, Suizenji Nori, that has been cultured as a food source in Japan.</title>
        <authorList>
            <person name="Kanesaki Y."/>
            <person name="Yoshikawa S."/>
            <person name="Ohki K."/>
        </authorList>
    </citation>
    <scope>NUCLEOTIDE SEQUENCE [LARGE SCALE GENOMIC DNA]</scope>
    <source>
        <strain evidence="13">FPU1</strain>
    </source>
</reference>
<dbReference type="InterPro" id="IPR036061">
    <property type="entry name" value="CheW-like_dom_sf"/>
</dbReference>
<evidence type="ECO:0000259" key="10">
    <source>
        <dbReference type="PROSITE" id="PS50110"/>
    </source>
</evidence>
<dbReference type="PROSITE" id="PS50109">
    <property type="entry name" value="HIS_KIN"/>
    <property type="match status" value="1"/>
</dbReference>
<evidence type="ECO:0000256" key="1">
    <source>
        <dbReference type="ARBA" id="ARBA00000085"/>
    </source>
</evidence>
<sequence>MVSDFHSPESYNFFIQEAPERLQELEHGLLELRCDPNLLKIYDLIRIAHSIKGGAACIGLTQIQELAHELETIFKIIYEHKPVIDLELEDLLLNAYDCFRFTLESEIRTGSHQGEAAIQKIKYIISQVEAKLATERPLTNLPKSQQQKQKNLTDFLFSEEVKEGINRLETILQHPNQSFILEGLKAQIEIFQGLGELINFSGFVAITKAILKALKFHPEAVKEIGQLALEELRSTQIAVLSGNNISEISPSQSLINFTKSPILSQPINPKTESNGKIIGNEEIKIQKDNEYQTFHYEAITDSSSPTLEMRVDVKYLRRLNNLVEDLVTQDNRFLLHNQEHQETLENLTQRFSRFQELTRNSYKELPKSLRIMIEDLAQIKEGIQDFALLNQGFQQILRQRQKTLKQVQINLQQTQMISVGHLLNLFPRMIRDLSAQENKEVNLQLEGTNTLIDKAILDKLYEPLVHLIRNAFDHGIESPSIRQSQGKSPRGTITISTYYNGNHTYLEVKDDGQGINLDKLRSSIIKMNLLSETEVTTISKKRLYEYLFFPGLSTASQLSHLSGRGMGLSAVHQQIQILQGTLSITSEPGEGTTFTLRLPLTLTISKLLVFKVHSSLFAIAETSLLSLTVVAQRDLKIQNDDVFYRCQGKLIPLYSLLSGKLKTHQLIPKNNQQKSIKITLLLLSDKKRTIALKIDKIVMEQDLVIKPFNEAIKSPSYLSGCTILGDGRLVPVIEGQAILEQWFRHSETEDTFVKKPSDIYVSTLPKILIIDDSLTIRQTLAITLEKAGYEVFLAKDGWEGMLQIEYEFNIGAVICDIEMPRMNGLEFLTRCRQLKGDSFPIIMLTSRNSKQYRELAISLGATDYLTKPYLDKDLLDLLHNFFKHKQSKINN</sequence>
<dbReference type="Gene3D" id="3.40.50.2300">
    <property type="match status" value="1"/>
</dbReference>
<dbReference type="SMART" id="SM00260">
    <property type="entry name" value="CheW"/>
    <property type="match status" value="1"/>
</dbReference>
<evidence type="ECO:0000256" key="3">
    <source>
        <dbReference type="ARBA" id="ARBA00022553"/>
    </source>
</evidence>
<dbReference type="Gene3D" id="3.30.565.10">
    <property type="entry name" value="Histidine kinase-like ATPase, C-terminal domain"/>
    <property type="match status" value="1"/>
</dbReference>
<comment type="caution">
    <text evidence="12">The sequence shown here is derived from an EMBL/GenBank/DDBJ whole genome shotgun (WGS) entry which is preliminary data.</text>
</comment>
<evidence type="ECO:0000313" key="12">
    <source>
        <dbReference type="EMBL" id="GBF78829.1"/>
    </source>
</evidence>